<dbReference type="EMBL" id="JANPWB010000013">
    <property type="protein sequence ID" value="KAJ1109808.1"/>
    <property type="molecule type" value="Genomic_DNA"/>
</dbReference>
<organism evidence="1 2">
    <name type="scientific">Pleurodeles waltl</name>
    <name type="common">Iberian ribbed newt</name>
    <dbReference type="NCBI Taxonomy" id="8319"/>
    <lineage>
        <taxon>Eukaryota</taxon>
        <taxon>Metazoa</taxon>
        <taxon>Chordata</taxon>
        <taxon>Craniata</taxon>
        <taxon>Vertebrata</taxon>
        <taxon>Euteleostomi</taxon>
        <taxon>Amphibia</taxon>
        <taxon>Batrachia</taxon>
        <taxon>Caudata</taxon>
        <taxon>Salamandroidea</taxon>
        <taxon>Salamandridae</taxon>
        <taxon>Pleurodelinae</taxon>
        <taxon>Pleurodeles</taxon>
    </lineage>
</organism>
<gene>
    <name evidence="1" type="ORF">NDU88_007166</name>
</gene>
<dbReference type="AlphaFoldDB" id="A0AAV7N1B4"/>
<keyword evidence="2" id="KW-1185">Reference proteome</keyword>
<evidence type="ECO:0000313" key="2">
    <source>
        <dbReference type="Proteomes" id="UP001066276"/>
    </source>
</evidence>
<dbReference type="Proteomes" id="UP001066276">
    <property type="component" value="Chromosome 9"/>
</dbReference>
<evidence type="ECO:0000313" key="1">
    <source>
        <dbReference type="EMBL" id="KAJ1109808.1"/>
    </source>
</evidence>
<sequence>MKAATACYEEKAEYALLRTKQKLYTGGRSSAGPQTLYAGHGATGGRIKVTRWYTDMSGELIRQQFERFYSHLYSMEGIDYKSVEDYLDFAPVAQLPPVDSATLENDITPTEVLASIHQLQPGKAPGVDGFGAEFYESFGIQ</sequence>
<comment type="caution">
    <text evidence="1">The sequence shown here is derived from an EMBL/GenBank/DDBJ whole genome shotgun (WGS) entry which is preliminary data.</text>
</comment>
<proteinExistence type="predicted"/>
<reference evidence="1" key="1">
    <citation type="journal article" date="2022" name="bioRxiv">
        <title>Sequencing and chromosome-scale assembly of the giantPleurodeles waltlgenome.</title>
        <authorList>
            <person name="Brown T."/>
            <person name="Elewa A."/>
            <person name="Iarovenko S."/>
            <person name="Subramanian E."/>
            <person name="Araus A.J."/>
            <person name="Petzold A."/>
            <person name="Susuki M."/>
            <person name="Suzuki K.-i.T."/>
            <person name="Hayashi T."/>
            <person name="Toyoda A."/>
            <person name="Oliveira C."/>
            <person name="Osipova E."/>
            <person name="Leigh N.D."/>
            <person name="Simon A."/>
            <person name="Yun M.H."/>
        </authorList>
    </citation>
    <scope>NUCLEOTIDE SEQUENCE</scope>
    <source>
        <strain evidence="1">20211129_DDA</strain>
        <tissue evidence="1">Liver</tissue>
    </source>
</reference>
<name>A0AAV7N1B4_PLEWA</name>
<protein>
    <submittedName>
        <fullName evidence="1">Uncharacterized protein</fullName>
    </submittedName>
</protein>
<accession>A0AAV7N1B4</accession>